<evidence type="ECO:0000313" key="10">
    <source>
        <dbReference type="Proteomes" id="UP000294299"/>
    </source>
</evidence>
<evidence type="ECO:0000256" key="3">
    <source>
        <dbReference type="ARBA" id="ARBA00022532"/>
    </source>
</evidence>
<dbReference type="UniPathway" id="UPA00223"/>
<dbReference type="Proteomes" id="UP000294299">
    <property type="component" value="Chromosome NFRAN"/>
</dbReference>
<dbReference type="GO" id="GO:0006099">
    <property type="term" value="P:tricarboxylic acid cycle"/>
    <property type="evidence" value="ECO:0007669"/>
    <property type="project" value="UniProtKB-UniPathway"/>
</dbReference>
<comment type="similarity">
    <text evidence="2 6 8">Belongs to the citrate synthase family.</text>
</comment>
<proteinExistence type="inferred from homology"/>
<keyword evidence="9" id="KW-0012">Acyltransferase</keyword>
<dbReference type="InterPro" id="IPR002020">
    <property type="entry name" value="Citrate_synthase"/>
</dbReference>
<dbReference type="PIRSF" id="PIRSF001369">
    <property type="entry name" value="Citrate_synth"/>
    <property type="match status" value="1"/>
</dbReference>
<evidence type="ECO:0000256" key="8">
    <source>
        <dbReference type="RuleBase" id="RU000441"/>
    </source>
</evidence>
<dbReference type="InterPro" id="IPR024176">
    <property type="entry name" value="Citrate_synthase_bac-typ"/>
</dbReference>
<dbReference type="SUPFAM" id="SSF48256">
    <property type="entry name" value="Citrate synthase"/>
    <property type="match status" value="1"/>
</dbReference>
<dbReference type="GeneID" id="39419721"/>
<dbReference type="InterPro" id="IPR011278">
    <property type="entry name" value="2-MeCitrate/Citrate_synth_II"/>
</dbReference>
<comment type="catalytic activity">
    <reaction evidence="5 6">
        <text>oxaloacetate + acetyl-CoA + H2O = citrate + CoA + H(+)</text>
        <dbReference type="Rhea" id="RHEA:16845"/>
        <dbReference type="ChEBI" id="CHEBI:15377"/>
        <dbReference type="ChEBI" id="CHEBI:15378"/>
        <dbReference type="ChEBI" id="CHEBI:16452"/>
        <dbReference type="ChEBI" id="CHEBI:16947"/>
        <dbReference type="ChEBI" id="CHEBI:57287"/>
        <dbReference type="ChEBI" id="CHEBI:57288"/>
        <dbReference type="EC" id="2.3.3.16"/>
    </reaction>
</comment>
<dbReference type="AlphaFoldDB" id="A0A484IBQ4"/>
<dbReference type="InterPro" id="IPR016142">
    <property type="entry name" value="Citrate_synth-like_lrg_a-sub"/>
</dbReference>
<evidence type="ECO:0000256" key="1">
    <source>
        <dbReference type="ARBA" id="ARBA00005163"/>
    </source>
</evidence>
<organism evidence="9 10">
    <name type="scientific">Candidatus Nitrosocosmicus franklandianus</name>
    <dbReference type="NCBI Taxonomy" id="1798806"/>
    <lineage>
        <taxon>Archaea</taxon>
        <taxon>Nitrososphaerota</taxon>
        <taxon>Nitrososphaeria</taxon>
        <taxon>Nitrososphaerales</taxon>
        <taxon>Nitrososphaeraceae</taxon>
        <taxon>Candidatus Nitrosocosmicus</taxon>
    </lineage>
</organism>
<gene>
    <name evidence="9" type="primary">gltA</name>
    <name evidence="9" type="ORF">NFRAN_0130</name>
</gene>
<dbReference type="GO" id="GO:0036440">
    <property type="term" value="F:citrate synthase activity"/>
    <property type="evidence" value="ECO:0007669"/>
    <property type="project" value="UniProtKB-EC"/>
</dbReference>
<dbReference type="GO" id="GO:0005975">
    <property type="term" value="P:carbohydrate metabolic process"/>
    <property type="evidence" value="ECO:0007669"/>
    <property type="project" value="TreeGrafter"/>
</dbReference>
<dbReference type="PRINTS" id="PR00143">
    <property type="entry name" value="CITRTSNTHASE"/>
</dbReference>
<dbReference type="InterPro" id="IPR016143">
    <property type="entry name" value="Citrate_synth-like_sm_a-sub"/>
</dbReference>
<dbReference type="EMBL" id="LR216287">
    <property type="protein sequence ID" value="VFJ12451.1"/>
    <property type="molecule type" value="Genomic_DNA"/>
</dbReference>
<evidence type="ECO:0000256" key="2">
    <source>
        <dbReference type="ARBA" id="ARBA00010566"/>
    </source>
</evidence>
<dbReference type="Gene3D" id="1.10.580.10">
    <property type="entry name" value="Citrate Synthase, domain 1"/>
    <property type="match status" value="1"/>
</dbReference>
<dbReference type="RefSeq" id="WP_134482587.1">
    <property type="nucleotide sequence ID" value="NZ_LR216287.1"/>
</dbReference>
<keyword evidence="4 6" id="KW-0808">Transferase</keyword>
<reference evidence="9 10" key="1">
    <citation type="submission" date="2019-02" db="EMBL/GenBank/DDBJ databases">
        <authorList>
            <person name="Lehtovirta-Morley E L."/>
        </authorList>
    </citation>
    <scope>NUCLEOTIDE SEQUENCE [LARGE SCALE GENOMIC DNA]</scope>
    <source>
        <strain evidence="9">NFRAN1</strain>
    </source>
</reference>
<evidence type="ECO:0000256" key="7">
    <source>
        <dbReference type="PIRSR" id="PIRSR001369-1"/>
    </source>
</evidence>
<evidence type="ECO:0000256" key="6">
    <source>
        <dbReference type="PIRNR" id="PIRNR001369"/>
    </source>
</evidence>
<accession>A0A484IBQ4</accession>
<evidence type="ECO:0000256" key="4">
    <source>
        <dbReference type="ARBA" id="ARBA00022679"/>
    </source>
</evidence>
<dbReference type="KEGG" id="nfn:NFRAN_0130"/>
<sequence length="399" mass="44822">MDTRNIGLRNIEVADTKISSIDGENGKLIYRGYDILDLVNHSTFEETSYLLLYGDLPLQDQLEEFSAKLASQRRIPDSIFKNMKNRPTTADPMDVLQSSVLELADYDADRTDESKAANLARAISLIAKIPTIVAGWDRIRNKEEPIEPLPNRSHAHNFLYMLKGKQPKYDVSKIFDISLILHAEHSFNASTFAAREIASTRASIYASVGGAIGALSGELHGGANIQVMKMLLEIGDISNVESWVTQRIKEGKRIMGMGHAVYRTTDPRSEVLATLSRAISKENNTKWYEMTEKIEQVTKKLMYKTKKIHIYPNVDLYSASLYYSLGIPMDLNTTIFAISRIAGWNAHIIEEKFAEAAPKPALYRPKAVYVGRYCGPMGCEYVNLVLRKPQKPNIESKAI</sequence>
<dbReference type="OrthoDB" id="21302at2157"/>
<keyword evidence="10" id="KW-1185">Reference proteome</keyword>
<dbReference type="Gene3D" id="1.10.230.10">
    <property type="entry name" value="Cytochrome P450-Terp, domain 2"/>
    <property type="match status" value="1"/>
</dbReference>
<dbReference type="InterPro" id="IPR036969">
    <property type="entry name" value="Citrate_synthase_sf"/>
</dbReference>
<dbReference type="GO" id="GO:0005737">
    <property type="term" value="C:cytoplasm"/>
    <property type="evidence" value="ECO:0007669"/>
    <property type="project" value="InterPro"/>
</dbReference>
<evidence type="ECO:0000256" key="5">
    <source>
        <dbReference type="ARBA" id="ARBA00049288"/>
    </source>
</evidence>
<keyword evidence="3" id="KW-0816">Tricarboxylic acid cycle</keyword>
<dbReference type="Pfam" id="PF00285">
    <property type="entry name" value="Citrate_synt"/>
    <property type="match status" value="1"/>
</dbReference>
<dbReference type="NCBIfam" id="TIGR01800">
    <property type="entry name" value="cit_synth_II"/>
    <property type="match status" value="1"/>
</dbReference>
<evidence type="ECO:0000313" key="9">
    <source>
        <dbReference type="EMBL" id="VFJ12451.1"/>
    </source>
</evidence>
<protein>
    <recommendedName>
        <fullName evidence="6 8">Citrate synthase</fullName>
        <ecNumber evidence="6">2.3.3.16</ecNumber>
    </recommendedName>
</protein>
<comment type="pathway">
    <text evidence="1">Carbohydrate metabolism; tricarboxylic acid cycle.</text>
</comment>
<name>A0A484IBQ4_9ARCH</name>
<feature type="active site" evidence="7">
    <location>
        <position position="259"/>
    </location>
</feature>
<dbReference type="PANTHER" id="PTHR11739">
    <property type="entry name" value="CITRATE SYNTHASE"/>
    <property type="match status" value="1"/>
</dbReference>
<feature type="active site" evidence="7">
    <location>
        <position position="315"/>
    </location>
</feature>
<dbReference type="EC" id="2.3.3.16" evidence="6"/>
<dbReference type="PANTHER" id="PTHR11739:SF4">
    <property type="entry name" value="CITRATE SYNTHASE, PEROXISOMAL"/>
    <property type="match status" value="1"/>
</dbReference>